<dbReference type="PANTHER" id="PTHR40469:SF2">
    <property type="entry name" value="GALACTOSE-BINDING DOMAIN-LIKE SUPERFAMILY PROTEIN"/>
    <property type="match status" value="1"/>
</dbReference>
<dbReference type="Gene3D" id="3.40.50.880">
    <property type="match status" value="1"/>
</dbReference>
<reference evidence="2 3" key="1">
    <citation type="submission" date="2017-09" db="EMBL/GenBank/DDBJ databases">
        <title>Complete genome sequence of Verrucomicrobial strain HZ-65, isolated from freshwater.</title>
        <authorList>
            <person name="Choi A."/>
        </authorList>
    </citation>
    <scope>NUCLEOTIDE SEQUENCE [LARGE SCALE GENOMIC DNA]</scope>
    <source>
        <strain evidence="2 3">HZ-65</strain>
    </source>
</reference>
<organism evidence="2 3">
    <name type="scientific">Nibricoccus aquaticus</name>
    <dbReference type="NCBI Taxonomy" id="2576891"/>
    <lineage>
        <taxon>Bacteria</taxon>
        <taxon>Pseudomonadati</taxon>
        <taxon>Verrucomicrobiota</taxon>
        <taxon>Opitutia</taxon>
        <taxon>Opitutales</taxon>
        <taxon>Opitutaceae</taxon>
        <taxon>Nibricoccus</taxon>
    </lineage>
</organism>
<keyword evidence="3" id="KW-1185">Reference proteome</keyword>
<accession>A0A290QIT7</accession>
<dbReference type="InterPro" id="IPR029010">
    <property type="entry name" value="ThuA-like"/>
</dbReference>
<feature type="domain" description="ThuA-like" evidence="1">
    <location>
        <begin position="27"/>
        <end position="274"/>
    </location>
</feature>
<dbReference type="SUPFAM" id="SSF52317">
    <property type="entry name" value="Class I glutamine amidotransferase-like"/>
    <property type="match status" value="1"/>
</dbReference>
<dbReference type="Pfam" id="PF06283">
    <property type="entry name" value="ThuA"/>
    <property type="match status" value="1"/>
</dbReference>
<dbReference type="Proteomes" id="UP000217265">
    <property type="component" value="Chromosome"/>
</dbReference>
<dbReference type="InterPro" id="IPR029062">
    <property type="entry name" value="Class_I_gatase-like"/>
</dbReference>
<proteinExistence type="predicted"/>
<evidence type="ECO:0000259" key="1">
    <source>
        <dbReference type="Pfam" id="PF06283"/>
    </source>
</evidence>
<dbReference type="KEGG" id="vbh:CMV30_15520"/>
<name>A0A290QIT7_9BACT</name>
<sequence length="305" mass="33484">MSPYPARIAASLLWLGLTLSINAAPLRVLYFTKSSGFEHSVVKRTDGQPSYSEKILTKLGAEHDLAFTFTKDGSLFTFDYLANFDVLLFYTSGDLLSVGTDAQPAMTADGKQALLDAVSGGKGFVGLHSCSDTFHTSEKAGVPSTDRLARFRHHGDASDPFIKMLGGEFIRHGPQQMARARVLSPKFPGMESLGDELHLHEEWYSLKEFAPDLHALLLLETNGMTGSDYQRPPFPIAWARAHGNGRVVFNALGHREDVWDNPQFQSMVLGAIRWSGKRLDADITPNLALVAPDHATLPPPPPEKK</sequence>
<dbReference type="AlphaFoldDB" id="A0A290QIT7"/>
<evidence type="ECO:0000313" key="2">
    <source>
        <dbReference type="EMBL" id="ATC65248.1"/>
    </source>
</evidence>
<dbReference type="EMBL" id="CP023344">
    <property type="protein sequence ID" value="ATC65248.1"/>
    <property type="molecule type" value="Genomic_DNA"/>
</dbReference>
<gene>
    <name evidence="2" type="ORF">CMV30_15520</name>
</gene>
<dbReference type="PANTHER" id="PTHR40469">
    <property type="entry name" value="SECRETED GLYCOSYL HYDROLASE"/>
    <property type="match status" value="1"/>
</dbReference>
<evidence type="ECO:0000313" key="3">
    <source>
        <dbReference type="Proteomes" id="UP000217265"/>
    </source>
</evidence>
<dbReference type="OrthoDB" id="9785923at2"/>
<protein>
    <recommendedName>
        <fullName evidence="1">ThuA-like domain-containing protein</fullName>
    </recommendedName>
</protein>
<dbReference type="RefSeq" id="WP_096056879.1">
    <property type="nucleotide sequence ID" value="NZ_CP023344.1"/>
</dbReference>